<accession>A0A0D6P7U2</accession>
<dbReference type="PANTHER" id="PTHR33121:SF79">
    <property type="entry name" value="CYCLIC DI-GMP PHOSPHODIESTERASE PDED-RELATED"/>
    <property type="match status" value="1"/>
</dbReference>
<evidence type="ECO:0000259" key="1">
    <source>
        <dbReference type="PROSITE" id="PS50883"/>
    </source>
</evidence>
<gene>
    <name evidence="2" type="ORF">Asru_0193_12</name>
</gene>
<dbReference type="OrthoDB" id="7245672at2"/>
<comment type="caution">
    <text evidence="2">The sequence shown here is derived from an EMBL/GenBank/DDBJ whole genome shotgun (WGS) entry which is preliminary data.</text>
</comment>
<protein>
    <submittedName>
        <fullName evidence="2">Response regulator</fullName>
    </submittedName>
</protein>
<dbReference type="PANTHER" id="PTHR33121">
    <property type="entry name" value="CYCLIC DI-GMP PHOSPHODIESTERASE PDEF"/>
    <property type="match status" value="1"/>
</dbReference>
<dbReference type="Gene3D" id="3.20.20.450">
    <property type="entry name" value="EAL domain"/>
    <property type="match status" value="1"/>
</dbReference>
<feature type="domain" description="EAL" evidence="1">
    <location>
        <begin position="13"/>
        <end position="271"/>
    </location>
</feature>
<dbReference type="CDD" id="cd01948">
    <property type="entry name" value="EAL"/>
    <property type="match status" value="1"/>
</dbReference>
<dbReference type="SMART" id="SM00052">
    <property type="entry name" value="EAL"/>
    <property type="match status" value="1"/>
</dbReference>
<keyword evidence="3" id="KW-1185">Reference proteome</keyword>
<proteinExistence type="predicted"/>
<dbReference type="Proteomes" id="UP000032680">
    <property type="component" value="Unassembled WGS sequence"/>
</dbReference>
<evidence type="ECO:0000313" key="2">
    <source>
        <dbReference type="EMBL" id="GAN76934.1"/>
    </source>
</evidence>
<dbReference type="SUPFAM" id="SSF141868">
    <property type="entry name" value="EAL domain-like"/>
    <property type="match status" value="1"/>
</dbReference>
<sequence length="278" mass="29665">MTLTQDDTAPALPIRAAHRSGRSLDWDGVQPWFQPIVALGDGAVAGLEALARLRRPGGRLVAPGGFVPCIERTGRSAQLAERMLATTLDLLADGTLPVDLPLGISINLPLDLLLDPGTPGWLRAACARHGVAPPCLVVELTESQPVADLARLALAVTALRTEGFAVAIDDAGSDLPGDLRLLALPFSALKLDKDLVRLALRPGPVRDDAARRLAALAAEAARRDLPVIAEGIETEEDWLALRRDGITYGQGFWIARPMPSPALPAWSRAWSGRRPRLP</sequence>
<dbReference type="Pfam" id="PF00563">
    <property type="entry name" value="EAL"/>
    <property type="match status" value="1"/>
</dbReference>
<dbReference type="InterPro" id="IPR001633">
    <property type="entry name" value="EAL_dom"/>
</dbReference>
<reference evidence="2 3" key="1">
    <citation type="submission" date="2012-11" db="EMBL/GenBank/DDBJ databases">
        <title>Whole genome sequence of Acidisphaera rubrifaciens HS-AP3.</title>
        <authorList>
            <person name="Azuma Y."/>
            <person name="Higashiura N."/>
            <person name="Hirakawa H."/>
            <person name="Matsushita K."/>
        </authorList>
    </citation>
    <scope>NUCLEOTIDE SEQUENCE [LARGE SCALE GENOMIC DNA]</scope>
    <source>
        <strain evidence="2 3">HS-AP3</strain>
    </source>
</reference>
<name>A0A0D6P7U2_9PROT</name>
<dbReference type="InterPro" id="IPR050706">
    <property type="entry name" value="Cyclic-di-GMP_PDE-like"/>
</dbReference>
<dbReference type="EMBL" id="BANB01000193">
    <property type="protein sequence ID" value="GAN76934.1"/>
    <property type="molecule type" value="Genomic_DNA"/>
</dbReference>
<dbReference type="PROSITE" id="PS50883">
    <property type="entry name" value="EAL"/>
    <property type="match status" value="1"/>
</dbReference>
<evidence type="ECO:0000313" key="3">
    <source>
        <dbReference type="Proteomes" id="UP000032680"/>
    </source>
</evidence>
<dbReference type="GO" id="GO:0071111">
    <property type="term" value="F:cyclic-guanylate-specific phosphodiesterase activity"/>
    <property type="evidence" value="ECO:0007669"/>
    <property type="project" value="InterPro"/>
</dbReference>
<organism evidence="2 3">
    <name type="scientific">Acidisphaera rubrifaciens HS-AP3</name>
    <dbReference type="NCBI Taxonomy" id="1231350"/>
    <lineage>
        <taxon>Bacteria</taxon>
        <taxon>Pseudomonadati</taxon>
        <taxon>Pseudomonadota</taxon>
        <taxon>Alphaproteobacteria</taxon>
        <taxon>Acetobacterales</taxon>
        <taxon>Acetobacteraceae</taxon>
        <taxon>Acidisphaera</taxon>
    </lineage>
</organism>
<dbReference type="RefSeq" id="WP_158322736.1">
    <property type="nucleotide sequence ID" value="NZ_BANB01000193.1"/>
</dbReference>
<dbReference type="InterPro" id="IPR035919">
    <property type="entry name" value="EAL_sf"/>
</dbReference>
<dbReference type="AlphaFoldDB" id="A0A0D6P7U2"/>